<name>A0AAD7NKZ0_9AGAR</name>
<dbReference type="EMBL" id="JARJLG010000036">
    <property type="protein sequence ID" value="KAJ7765057.1"/>
    <property type="molecule type" value="Genomic_DNA"/>
</dbReference>
<comment type="caution">
    <text evidence="2">The sequence shown here is derived from an EMBL/GenBank/DDBJ whole genome shotgun (WGS) entry which is preliminary data.</text>
</comment>
<gene>
    <name evidence="2" type="ORF">DFH07DRAFT_372477</name>
</gene>
<evidence type="ECO:0000256" key="1">
    <source>
        <dbReference type="SAM" id="MobiDB-lite"/>
    </source>
</evidence>
<evidence type="ECO:0000313" key="3">
    <source>
        <dbReference type="Proteomes" id="UP001215280"/>
    </source>
</evidence>
<dbReference type="AlphaFoldDB" id="A0AAD7NKZ0"/>
<dbReference type="Proteomes" id="UP001215280">
    <property type="component" value="Unassembled WGS sequence"/>
</dbReference>
<feature type="compositionally biased region" description="Polar residues" evidence="1">
    <location>
        <begin position="1"/>
        <end position="16"/>
    </location>
</feature>
<keyword evidence="3" id="KW-1185">Reference proteome</keyword>
<reference evidence="2" key="1">
    <citation type="submission" date="2023-03" db="EMBL/GenBank/DDBJ databases">
        <title>Massive genome expansion in bonnet fungi (Mycena s.s.) driven by repeated elements and novel gene families across ecological guilds.</title>
        <authorList>
            <consortium name="Lawrence Berkeley National Laboratory"/>
            <person name="Harder C.B."/>
            <person name="Miyauchi S."/>
            <person name="Viragh M."/>
            <person name="Kuo A."/>
            <person name="Thoen E."/>
            <person name="Andreopoulos B."/>
            <person name="Lu D."/>
            <person name="Skrede I."/>
            <person name="Drula E."/>
            <person name="Henrissat B."/>
            <person name="Morin E."/>
            <person name="Kohler A."/>
            <person name="Barry K."/>
            <person name="LaButti K."/>
            <person name="Morin E."/>
            <person name="Salamov A."/>
            <person name="Lipzen A."/>
            <person name="Mereny Z."/>
            <person name="Hegedus B."/>
            <person name="Baldrian P."/>
            <person name="Stursova M."/>
            <person name="Weitz H."/>
            <person name="Taylor A."/>
            <person name="Grigoriev I.V."/>
            <person name="Nagy L.G."/>
            <person name="Martin F."/>
            <person name="Kauserud H."/>
        </authorList>
    </citation>
    <scope>NUCLEOTIDE SEQUENCE</scope>
    <source>
        <strain evidence="2">CBHHK188m</strain>
    </source>
</reference>
<organism evidence="2 3">
    <name type="scientific">Mycena maculata</name>
    <dbReference type="NCBI Taxonomy" id="230809"/>
    <lineage>
        <taxon>Eukaryota</taxon>
        <taxon>Fungi</taxon>
        <taxon>Dikarya</taxon>
        <taxon>Basidiomycota</taxon>
        <taxon>Agaricomycotina</taxon>
        <taxon>Agaricomycetes</taxon>
        <taxon>Agaricomycetidae</taxon>
        <taxon>Agaricales</taxon>
        <taxon>Marasmiineae</taxon>
        <taxon>Mycenaceae</taxon>
        <taxon>Mycena</taxon>
    </lineage>
</organism>
<evidence type="ECO:0008006" key="4">
    <source>
        <dbReference type="Google" id="ProtNLM"/>
    </source>
</evidence>
<protein>
    <recommendedName>
        <fullName evidence="4">BTB domain-containing protein</fullName>
    </recommendedName>
</protein>
<proteinExistence type="predicted"/>
<feature type="region of interest" description="Disordered" evidence="1">
    <location>
        <begin position="1"/>
        <end position="22"/>
    </location>
</feature>
<accession>A0AAD7NKZ0</accession>
<sequence>MSTPDQTGTKMGTNRGSYEPVENGGQFTRHAKYWFKDGSIVVRVDETTIYKIHESQLELSEGMKSILTIPNGKEPGDPTREGTEHYPLFIPQTSVAKFDDFLRWIYRAEWEPLGADNHERERICTHLLELSDLWEIEAAKRYAILALQYMPSIPSSRRLKLARMFTINDWVEPAVKKIFDDGLTTLTDNDLTAMGLKVYSIFVKAQAQMKIETRRTAFVGPVMDKDSAWQCPNHASCIAVWPKLWFDKIGKKLLHATNPIKLSEIQVEAEKDETFVHPGLSNPCRLDMVLRVCHGTTFAHERIIPACAASIINYYNSL</sequence>
<evidence type="ECO:0000313" key="2">
    <source>
        <dbReference type="EMBL" id="KAJ7765057.1"/>
    </source>
</evidence>